<accession>A0A813L1A0</accession>
<protein>
    <recommendedName>
        <fullName evidence="3">Polynucleotide adenylyltransferase</fullName>
    </recommendedName>
</protein>
<dbReference type="EMBL" id="CAJNNW010033212">
    <property type="protein sequence ID" value="CAE8717718.1"/>
    <property type="molecule type" value="Genomic_DNA"/>
</dbReference>
<dbReference type="PANTHER" id="PTHR12271:SF40">
    <property type="entry name" value="POLY(A) RNA POLYMERASE GLD2"/>
    <property type="match status" value="1"/>
</dbReference>
<comment type="caution">
    <text evidence="1">The sequence shown here is derived from an EMBL/GenBank/DDBJ whole genome shotgun (WGS) entry which is preliminary data.</text>
</comment>
<proteinExistence type="predicted"/>
<evidence type="ECO:0008006" key="3">
    <source>
        <dbReference type="Google" id="ProtNLM"/>
    </source>
</evidence>
<evidence type="ECO:0000313" key="2">
    <source>
        <dbReference type="Proteomes" id="UP000626109"/>
    </source>
</evidence>
<dbReference type="GO" id="GO:0016779">
    <property type="term" value="F:nucleotidyltransferase activity"/>
    <property type="evidence" value="ECO:0007669"/>
    <property type="project" value="TreeGrafter"/>
</dbReference>
<dbReference type="SUPFAM" id="SSF81631">
    <property type="entry name" value="PAP/OAS1 substrate-binding domain"/>
    <property type="match status" value="1"/>
</dbReference>
<dbReference type="PANTHER" id="PTHR12271">
    <property type="entry name" value="POLY A POLYMERASE CID PAP -RELATED"/>
    <property type="match status" value="1"/>
</dbReference>
<sequence length="241" mass="26461">VAALENSRFVGTLARLDPRVPGLGRFIKYWASQRRINKRSEGTLSTYTLILQLFFFLQTRQPPVLPLVTSILVDPSLLSSGGASGDGSSGEVFKAVNAFISSPEMDEVSGELRPLPFLTERDAIQEAGRFPFAEENKESIGELLLGFFQLWGHEEFRGNEGSGQTVYVYDGSREVNDLGVVVMRCPLTGKNVNPFTTTVWRAIHAEFERAANLLQQGCSLEELCERAEELPAGCGVRGGTT</sequence>
<organism evidence="1 2">
    <name type="scientific">Polarella glacialis</name>
    <name type="common">Dinoflagellate</name>
    <dbReference type="NCBI Taxonomy" id="89957"/>
    <lineage>
        <taxon>Eukaryota</taxon>
        <taxon>Sar</taxon>
        <taxon>Alveolata</taxon>
        <taxon>Dinophyceae</taxon>
        <taxon>Suessiales</taxon>
        <taxon>Suessiaceae</taxon>
        <taxon>Polarella</taxon>
    </lineage>
</organism>
<dbReference type="GO" id="GO:0031123">
    <property type="term" value="P:RNA 3'-end processing"/>
    <property type="evidence" value="ECO:0007669"/>
    <property type="project" value="TreeGrafter"/>
</dbReference>
<gene>
    <name evidence="1" type="ORF">PGLA2088_LOCUS39677</name>
</gene>
<feature type="non-terminal residue" evidence="1">
    <location>
        <position position="241"/>
    </location>
</feature>
<reference evidence="1" key="1">
    <citation type="submission" date="2021-02" db="EMBL/GenBank/DDBJ databases">
        <authorList>
            <person name="Dougan E. K."/>
            <person name="Rhodes N."/>
            <person name="Thang M."/>
            <person name="Chan C."/>
        </authorList>
    </citation>
    <scope>NUCLEOTIDE SEQUENCE</scope>
</reference>
<dbReference type="Proteomes" id="UP000626109">
    <property type="component" value="Unassembled WGS sequence"/>
</dbReference>
<evidence type="ECO:0000313" key="1">
    <source>
        <dbReference type="EMBL" id="CAE8717718.1"/>
    </source>
</evidence>
<name>A0A813L1A0_POLGL</name>
<dbReference type="Gene3D" id="1.10.1410.10">
    <property type="match status" value="1"/>
</dbReference>
<feature type="non-terminal residue" evidence="1">
    <location>
        <position position="1"/>
    </location>
</feature>
<dbReference type="AlphaFoldDB" id="A0A813L1A0"/>